<evidence type="ECO:0000313" key="1">
    <source>
        <dbReference type="EMBL" id="CAD7231177.1"/>
    </source>
</evidence>
<dbReference type="InterPro" id="IPR016186">
    <property type="entry name" value="C-type_lectin-like/link_sf"/>
</dbReference>
<name>A0A7R8WGF2_9CRUS</name>
<proteinExistence type="predicted"/>
<dbReference type="OrthoDB" id="6331336at2759"/>
<gene>
    <name evidence="1" type="ORF">CTOB1V02_LOCUS9030</name>
</gene>
<reference evidence="1" key="1">
    <citation type="submission" date="2020-11" db="EMBL/GenBank/DDBJ databases">
        <authorList>
            <person name="Tran Van P."/>
        </authorList>
    </citation>
    <scope>NUCLEOTIDE SEQUENCE</scope>
</reference>
<dbReference type="InterPro" id="IPR016187">
    <property type="entry name" value="CTDL_fold"/>
</dbReference>
<dbReference type="EMBL" id="OB663252">
    <property type="protein sequence ID" value="CAD7231177.1"/>
    <property type="molecule type" value="Genomic_DNA"/>
</dbReference>
<dbReference type="SUPFAM" id="SSF56436">
    <property type="entry name" value="C-type lectin-like"/>
    <property type="match status" value="1"/>
</dbReference>
<dbReference type="CDD" id="cd00037">
    <property type="entry name" value="CLECT"/>
    <property type="match status" value="1"/>
</dbReference>
<dbReference type="AlphaFoldDB" id="A0A7R8WGF2"/>
<accession>A0A7R8WGF2</accession>
<protein>
    <submittedName>
        <fullName evidence="1">Uncharacterized protein</fullName>
    </submittedName>
</protein>
<sequence>MSTSTSTGSCATGYWLGGDEVGDSNIFKWASTGQMIDASDWLPGQPNGSGSGDAISLYCGSNWQWMDLSKPSSVALQICEAPPVQV</sequence>
<dbReference type="Gene3D" id="3.10.100.10">
    <property type="entry name" value="Mannose-Binding Protein A, subunit A"/>
    <property type="match status" value="1"/>
</dbReference>
<organism evidence="1">
    <name type="scientific">Cyprideis torosa</name>
    <dbReference type="NCBI Taxonomy" id="163714"/>
    <lineage>
        <taxon>Eukaryota</taxon>
        <taxon>Metazoa</taxon>
        <taxon>Ecdysozoa</taxon>
        <taxon>Arthropoda</taxon>
        <taxon>Crustacea</taxon>
        <taxon>Oligostraca</taxon>
        <taxon>Ostracoda</taxon>
        <taxon>Podocopa</taxon>
        <taxon>Podocopida</taxon>
        <taxon>Cytherocopina</taxon>
        <taxon>Cytheroidea</taxon>
        <taxon>Cytherideidae</taxon>
        <taxon>Cyprideis</taxon>
    </lineage>
</organism>